<proteinExistence type="predicted"/>
<sequence>MRHIPKIYSTTKQAQILTALVLSSILSVGGAIAVPEGVTASPAKISAAKPNKSLKQNSKNNGLPTSVASAVKRDVASKNRIPIKNLEITDYNQRIWRNGCLDLPTKNELCTQARVPGWRVILSDGSQNWTYHTNSTGRYIRLAKQVQSGVPNSVRNAVLQTASGRLELPVEELAIVQIDKRNWDNSCLNLAKLSETCAQTVVPGWRLVVGTGEQRLVYHTNTTGSVVRLNQRESSITNGRLPQRVGNVVLEAASNFTGLAISQLRIVDAEQVTTDGCLNLPRPGETCTEVAIRAWKVRVGTGRETLVFHAAPDAEEVRLDTQQYGETPNVNLPRRLAERILVRASERSGLSVSQLQIVEVDRQQWPDSCLGIPDPLALCAATVVPGWRVTISDGQQVLIYRVAESGTAIFDERASAIANNNGFQAVPIPRSQLPRPLERGIVFRQIATGGIAGRTYETVLLDDGSLIRVRIGDENDSERSVYRIPLEQVRRFQQLLKQERDVFNNLDYPATRGSADYITYTLTSPRGSVRYNDISQNSLPEDLRLVVKTWVQMNRVY</sequence>
<reference evidence="2" key="1">
    <citation type="journal article" date="2015" name="Genome Announc.">
        <title>Draft Genome Sequence of Tolypothrix boutellei Strain VB521301.</title>
        <authorList>
            <person name="Chandrababunaidu M.M."/>
            <person name="Singh D."/>
            <person name="Sen D."/>
            <person name="Bhan S."/>
            <person name="Das S."/>
            <person name="Gupta A."/>
            <person name="Adhikary S.P."/>
            <person name="Tripathy S."/>
        </authorList>
    </citation>
    <scope>NUCLEOTIDE SEQUENCE</scope>
    <source>
        <strain evidence="2">VB521301</strain>
    </source>
</reference>
<evidence type="ECO:0000313" key="1">
    <source>
        <dbReference type="EMBL" id="KAF3884662.1"/>
    </source>
</evidence>
<dbReference type="Proteomes" id="UP000029738">
    <property type="component" value="Unassembled WGS sequence"/>
</dbReference>
<evidence type="ECO:0000313" key="2">
    <source>
        <dbReference type="EMBL" id="KIE09818.1"/>
    </source>
</evidence>
<dbReference type="STRING" id="1479485.DA73_0226365"/>
<protein>
    <submittedName>
        <fullName evidence="2">Uncharacterized protein</fullName>
    </submittedName>
</protein>
<dbReference type="EMBL" id="JHEG02000054">
    <property type="protein sequence ID" value="KIE09818.1"/>
    <property type="molecule type" value="Genomic_DNA"/>
</dbReference>
<dbReference type="RefSeq" id="WP_038086658.1">
    <property type="nucleotide sequence ID" value="NZ_JHEG04000001.1"/>
</dbReference>
<keyword evidence="3" id="KW-1185">Reference proteome</keyword>
<comment type="caution">
    <text evidence="2">The sequence shown here is derived from an EMBL/GenBank/DDBJ whole genome shotgun (WGS) entry which is preliminary data.</text>
</comment>
<name>A0A0C1R1S7_9CYAN</name>
<dbReference type="OrthoDB" id="3723110at2"/>
<evidence type="ECO:0000313" key="3">
    <source>
        <dbReference type="Proteomes" id="UP000029738"/>
    </source>
</evidence>
<organism evidence="2">
    <name type="scientific">Tolypothrix bouteillei VB521301</name>
    <dbReference type="NCBI Taxonomy" id="1479485"/>
    <lineage>
        <taxon>Bacteria</taxon>
        <taxon>Bacillati</taxon>
        <taxon>Cyanobacteriota</taxon>
        <taxon>Cyanophyceae</taxon>
        <taxon>Nostocales</taxon>
        <taxon>Tolypothrichaceae</taxon>
        <taxon>Tolypothrix</taxon>
    </lineage>
</organism>
<dbReference type="AlphaFoldDB" id="A0A0C1R1S7"/>
<dbReference type="EMBL" id="JHEG04000001">
    <property type="protein sequence ID" value="KAF3884662.1"/>
    <property type="molecule type" value="Genomic_DNA"/>
</dbReference>
<gene>
    <name evidence="2" type="ORF">DA73_0226365</name>
    <name evidence="1" type="ORF">DA73_0400003610</name>
</gene>
<reference evidence="1" key="2">
    <citation type="submission" date="2019-11" db="EMBL/GenBank/DDBJ databases">
        <title>Improved Assembly of Tolypothrix boutellei genome.</title>
        <authorList>
            <person name="Sarangi A.N."/>
            <person name="Mukherjee M."/>
            <person name="Ghosh S."/>
            <person name="Singh D."/>
            <person name="Das A."/>
            <person name="Kant S."/>
            <person name="Prusty A."/>
            <person name="Tripathy S."/>
        </authorList>
    </citation>
    <scope>NUCLEOTIDE SEQUENCE</scope>
    <source>
        <strain evidence="1">VB521301</strain>
    </source>
</reference>
<accession>A0A0C1R1S7</accession>